<dbReference type="Gene3D" id="1.10.1370.10">
    <property type="entry name" value="Neurolysin, domain 3"/>
    <property type="match status" value="1"/>
</dbReference>
<dbReference type="GO" id="GO:0046872">
    <property type="term" value="F:metal ion binding"/>
    <property type="evidence" value="ECO:0007669"/>
    <property type="project" value="UniProtKB-UniRule"/>
</dbReference>
<dbReference type="InterPro" id="IPR034005">
    <property type="entry name" value="M3A_DCP"/>
</dbReference>
<keyword evidence="3 9" id="KW-0479">Metal-binding</keyword>
<protein>
    <recommendedName>
        <fullName evidence="8">oligopeptidase A</fullName>
        <ecNumber evidence="8">3.4.24.70</ecNumber>
    </recommendedName>
</protein>
<evidence type="ECO:0000256" key="4">
    <source>
        <dbReference type="ARBA" id="ARBA00022801"/>
    </source>
</evidence>
<dbReference type="AlphaFoldDB" id="A0A7X9P1A6"/>
<evidence type="ECO:0000259" key="11">
    <source>
        <dbReference type="Pfam" id="PF19310"/>
    </source>
</evidence>
<name>A0A7X9P1A6_9BACT</name>
<dbReference type="InterPro" id="IPR001567">
    <property type="entry name" value="Pept_M3A_M3B_dom"/>
</dbReference>
<dbReference type="PANTHER" id="PTHR43660:SF1">
    <property type="entry name" value="DIPEPTIDYL CARBOXYPEPTIDASE"/>
    <property type="match status" value="1"/>
</dbReference>
<dbReference type="InterPro" id="IPR045090">
    <property type="entry name" value="Pept_M3A_M3B"/>
</dbReference>
<keyword evidence="13" id="KW-1185">Reference proteome</keyword>
<dbReference type="FunFam" id="3.40.390.10:FF:000009">
    <property type="entry name" value="Oligopeptidase A"/>
    <property type="match status" value="1"/>
</dbReference>
<evidence type="ECO:0000256" key="1">
    <source>
        <dbReference type="ARBA" id="ARBA00006040"/>
    </source>
</evidence>
<keyword evidence="5 9" id="KW-0862">Zinc</keyword>
<dbReference type="EC" id="3.4.24.70" evidence="8"/>
<dbReference type="CDD" id="cd06456">
    <property type="entry name" value="M3A_DCP"/>
    <property type="match status" value="1"/>
</dbReference>
<evidence type="ECO:0000313" key="13">
    <source>
        <dbReference type="Proteomes" id="UP000576082"/>
    </source>
</evidence>
<evidence type="ECO:0000256" key="7">
    <source>
        <dbReference type="ARBA" id="ARBA00024603"/>
    </source>
</evidence>
<keyword evidence="4 9" id="KW-0378">Hydrolase</keyword>
<dbReference type="Gene3D" id="1.10.1370.40">
    <property type="match status" value="1"/>
</dbReference>
<gene>
    <name evidence="12" type="ORF">HHU12_02500</name>
</gene>
<dbReference type="Pfam" id="PF19310">
    <property type="entry name" value="TOP_N"/>
    <property type="match status" value="1"/>
</dbReference>
<sequence length="679" mass="77003">MSNPLLENFAGPFGTAPFSAIKEEHFIPAFDAAIAEAKENIKALESNTDAPTFENSVVALEHCSDTLGKISSIFFNLNSAETNDEIQKIAQEVSPKLSSLHNDILLNEKLFERVKAVYEQKDTLGLDVEDTRLLEKTYKDFSLNGAELNAEDKEKLREVDLKLSKLSLTFGEHVLAATNAYELVIEKEEDLAGLPEAVVEGAAMTAKEAGKEGKWQFTLQYPSYVPFMTYAENRALRKELFTAFGTRCFDGGENDNQEIVKEIVQYRNEKAKLLGFENYADYVLEKRMAPSPNAVVDFLTDLEQKAHPAANKEVEDVVNYAKENGAEEVQRWDWGFWSEKLKKERYAIDDEALKPYFKLENVLNGVFEVSSKLYDLHFEARTDIDKYHEDVMTYEVKDGKGRHIAVFYADFFPRAGKRGGAWMTSFRGQSIYNGEEKRPHVSIVCNFTKPTETKPSLLTFNEVTTLFHEFGHALHGMLAEGKYESLTGTSVYWDFVELPSQVLENWCYEKEALDLFASHYETGEKIPQEMIDKIKASSTFLEGYQTLRQVSFGLLDMSYHQLHDGKVANVSQFEEKAMEPTAIETLPKVDGVNMSVAFSHIFQGGYAAGYYSYKWAEVLDADAFELFKEKGIFDKNTASSFKENILSRGGIEDPMELYKRFRGEEPKVDALLRRAGLLN</sequence>
<comment type="cofactor">
    <cofactor evidence="9">
        <name>Zn(2+)</name>
        <dbReference type="ChEBI" id="CHEBI:29105"/>
    </cofactor>
    <text evidence="9">Binds 1 zinc ion.</text>
</comment>
<evidence type="ECO:0000259" key="10">
    <source>
        <dbReference type="Pfam" id="PF01432"/>
    </source>
</evidence>
<dbReference type="Proteomes" id="UP000576082">
    <property type="component" value="Unassembled WGS sequence"/>
</dbReference>
<dbReference type="InterPro" id="IPR045666">
    <property type="entry name" value="OpdA_N"/>
</dbReference>
<proteinExistence type="inferred from homology"/>
<keyword evidence="6 9" id="KW-0482">Metalloprotease</keyword>
<accession>A0A7X9P1A6</accession>
<evidence type="ECO:0000256" key="2">
    <source>
        <dbReference type="ARBA" id="ARBA00022670"/>
    </source>
</evidence>
<dbReference type="Pfam" id="PF01432">
    <property type="entry name" value="Peptidase_M3"/>
    <property type="match status" value="1"/>
</dbReference>
<dbReference type="PANTHER" id="PTHR43660">
    <property type="entry name" value="DIPEPTIDYL CARBOXYPEPTIDASE"/>
    <property type="match status" value="1"/>
</dbReference>
<reference evidence="12 13" key="1">
    <citation type="submission" date="2020-04" db="EMBL/GenBank/DDBJ databases">
        <title>Flammeovirga sp. SR4, a novel species isolated from seawater.</title>
        <authorList>
            <person name="Wang X."/>
        </authorList>
    </citation>
    <scope>NUCLEOTIDE SEQUENCE [LARGE SCALE GENOMIC DNA]</scope>
    <source>
        <strain evidence="12 13">ATCC 23126</strain>
    </source>
</reference>
<dbReference type="RefSeq" id="WP_169654683.1">
    <property type="nucleotide sequence ID" value="NZ_JABANE010000005.1"/>
</dbReference>
<dbReference type="SUPFAM" id="SSF55486">
    <property type="entry name" value="Metalloproteases ('zincins'), catalytic domain"/>
    <property type="match status" value="1"/>
</dbReference>
<evidence type="ECO:0000256" key="6">
    <source>
        <dbReference type="ARBA" id="ARBA00023049"/>
    </source>
</evidence>
<dbReference type="GO" id="GO:0004180">
    <property type="term" value="F:carboxypeptidase activity"/>
    <property type="evidence" value="ECO:0007669"/>
    <property type="project" value="TreeGrafter"/>
</dbReference>
<dbReference type="EMBL" id="JABANE010000005">
    <property type="protein sequence ID" value="NME66824.1"/>
    <property type="molecule type" value="Genomic_DNA"/>
</dbReference>
<feature type="domain" description="Oligopeptidase A N-terminal" evidence="11">
    <location>
        <begin position="33"/>
        <end position="153"/>
    </location>
</feature>
<evidence type="ECO:0000256" key="8">
    <source>
        <dbReference type="ARBA" id="ARBA00026100"/>
    </source>
</evidence>
<evidence type="ECO:0000313" key="12">
    <source>
        <dbReference type="EMBL" id="NME66824.1"/>
    </source>
</evidence>
<evidence type="ECO:0000256" key="9">
    <source>
        <dbReference type="RuleBase" id="RU003435"/>
    </source>
</evidence>
<dbReference type="GO" id="GO:0006508">
    <property type="term" value="P:proteolysis"/>
    <property type="evidence" value="ECO:0007669"/>
    <property type="project" value="UniProtKB-KW"/>
</dbReference>
<evidence type="ECO:0000256" key="5">
    <source>
        <dbReference type="ARBA" id="ARBA00022833"/>
    </source>
</evidence>
<dbReference type="GO" id="GO:0005829">
    <property type="term" value="C:cytosol"/>
    <property type="evidence" value="ECO:0007669"/>
    <property type="project" value="TreeGrafter"/>
</dbReference>
<dbReference type="GO" id="GO:0004222">
    <property type="term" value="F:metalloendopeptidase activity"/>
    <property type="evidence" value="ECO:0007669"/>
    <property type="project" value="UniProtKB-EC"/>
</dbReference>
<comment type="catalytic activity">
    <reaction evidence="7">
        <text>Hydrolysis of oligopeptides, with broad specificity. Gly or Ala commonly occur as P1 or P1' residues, but more distant residues are also important, as is shown by the fact that Z-Gly-Pro-Gly-|-Gly-Pro-Ala is cleaved, but not Z-(Gly)(5).</text>
        <dbReference type="EC" id="3.4.24.70"/>
    </reaction>
</comment>
<comment type="similarity">
    <text evidence="1 9">Belongs to the peptidase M3 family.</text>
</comment>
<organism evidence="12 13">
    <name type="scientific">Flammeovirga aprica JL-4</name>
    <dbReference type="NCBI Taxonomy" id="694437"/>
    <lineage>
        <taxon>Bacteria</taxon>
        <taxon>Pseudomonadati</taxon>
        <taxon>Bacteroidota</taxon>
        <taxon>Cytophagia</taxon>
        <taxon>Cytophagales</taxon>
        <taxon>Flammeovirgaceae</taxon>
        <taxon>Flammeovirga</taxon>
    </lineage>
</organism>
<evidence type="ECO:0000256" key="3">
    <source>
        <dbReference type="ARBA" id="ARBA00022723"/>
    </source>
</evidence>
<comment type="caution">
    <text evidence="12">The sequence shown here is derived from an EMBL/GenBank/DDBJ whole genome shotgun (WGS) entry which is preliminary data.</text>
</comment>
<dbReference type="Gene3D" id="3.40.390.10">
    <property type="entry name" value="Collagenase (Catalytic Domain)"/>
    <property type="match status" value="1"/>
</dbReference>
<dbReference type="InterPro" id="IPR024077">
    <property type="entry name" value="Neurolysin/TOP_dom2"/>
</dbReference>
<keyword evidence="2 9" id="KW-0645">Protease</keyword>
<feature type="domain" description="Peptidase M3A/M3B catalytic" evidence="10">
    <location>
        <begin position="227"/>
        <end position="676"/>
    </location>
</feature>
<dbReference type="InterPro" id="IPR024079">
    <property type="entry name" value="MetalloPept_cat_dom_sf"/>
</dbReference>